<dbReference type="SUPFAM" id="SSF53756">
    <property type="entry name" value="UDP-Glycosyltransferase/glycogen phosphorylase"/>
    <property type="match status" value="1"/>
</dbReference>
<dbReference type="Gene3D" id="3.40.50.2000">
    <property type="entry name" value="Glycogen Phosphorylase B"/>
    <property type="match status" value="1"/>
</dbReference>
<dbReference type="Pfam" id="PF01075">
    <property type="entry name" value="Glyco_transf_9"/>
    <property type="match status" value="1"/>
</dbReference>
<dbReference type="HOGENOM" id="CLU_038371_4_0_0"/>
<name>Q02C26_SOLUE</name>
<dbReference type="KEGG" id="sus:Acid_0378"/>
<accession>Q02C26</accession>
<organism evidence="3">
    <name type="scientific">Solibacter usitatus (strain Ellin6076)</name>
    <dbReference type="NCBI Taxonomy" id="234267"/>
    <lineage>
        <taxon>Bacteria</taxon>
        <taxon>Pseudomonadati</taxon>
        <taxon>Acidobacteriota</taxon>
        <taxon>Terriglobia</taxon>
        <taxon>Bryobacterales</taxon>
        <taxon>Solibacteraceae</taxon>
        <taxon>Candidatus Solibacter</taxon>
    </lineage>
</organism>
<dbReference type="GO" id="GO:0008713">
    <property type="term" value="F:ADP-heptose-lipopolysaccharide heptosyltransferase activity"/>
    <property type="evidence" value="ECO:0007669"/>
    <property type="project" value="TreeGrafter"/>
</dbReference>
<proteinExistence type="predicted"/>
<dbReference type="InterPro" id="IPR002201">
    <property type="entry name" value="Glyco_trans_9"/>
</dbReference>
<protein>
    <submittedName>
        <fullName evidence="3">Glycosyl transferase, family 9</fullName>
    </submittedName>
</protein>
<gene>
    <name evidence="3" type="ordered locus">Acid_0378</name>
</gene>
<dbReference type="PANTHER" id="PTHR30160">
    <property type="entry name" value="TETRAACYLDISACCHARIDE 4'-KINASE-RELATED"/>
    <property type="match status" value="1"/>
</dbReference>
<dbReference type="AlphaFoldDB" id="Q02C26"/>
<sequence>MRRLVIRPGAIGDVIVSLPAIESLWAEYLEVWTPSRTVPLIRFADRVRSISSTGLDLLGVTDPPPPLIEDLRSFDSIVSWYGANRPEFRAAVATLHLPFTFLPALPPEGTGTHATDFHLDQVKSISPYAHDGVPRVQLDMAIRRENFAVIHPFSGSPRKNWPLAKFQALAARLERIMPVRWCAGEDDPPLPDAVRIPDLFELARWLAAARLFIGNDSGIAHLAAAVGTPVLAIFGPTDPVVWAPRAIHVRVVQAIMKDKE</sequence>
<evidence type="ECO:0000256" key="2">
    <source>
        <dbReference type="ARBA" id="ARBA00022679"/>
    </source>
</evidence>
<dbReference type="InterPro" id="IPR051199">
    <property type="entry name" value="LPS_LOS_Heptosyltrfase"/>
</dbReference>
<dbReference type="GO" id="GO:0005829">
    <property type="term" value="C:cytosol"/>
    <property type="evidence" value="ECO:0007669"/>
    <property type="project" value="TreeGrafter"/>
</dbReference>
<dbReference type="CDD" id="cd03789">
    <property type="entry name" value="GT9_LPS_heptosyltransferase"/>
    <property type="match status" value="1"/>
</dbReference>
<dbReference type="GO" id="GO:0009244">
    <property type="term" value="P:lipopolysaccharide core region biosynthetic process"/>
    <property type="evidence" value="ECO:0007669"/>
    <property type="project" value="TreeGrafter"/>
</dbReference>
<keyword evidence="2 3" id="KW-0808">Transferase</keyword>
<reference evidence="3" key="1">
    <citation type="submission" date="2006-10" db="EMBL/GenBank/DDBJ databases">
        <title>Complete sequence of Solibacter usitatus Ellin6076.</title>
        <authorList>
            <consortium name="US DOE Joint Genome Institute"/>
            <person name="Copeland A."/>
            <person name="Lucas S."/>
            <person name="Lapidus A."/>
            <person name="Barry K."/>
            <person name="Detter J.C."/>
            <person name="Glavina del Rio T."/>
            <person name="Hammon N."/>
            <person name="Israni S."/>
            <person name="Dalin E."/>
            <person name="Tice H."/>
            <person name="Pitluck S."/>
            <person name="Thompson L.S."/>
            <person name="Brettin T."/>
            <person name="Bruce D."/>
            <person name="Han C."/>
            <person name="Tapia R."/>
            <person name="Gilna P."/>
            <person name="Schmutz J."/>
            <person name="Larimer F."/>
            <person name="Land M."/>
            <person name="Hauser L."/>
            <person name="Kyrpides N."/>
            <person name="Mikhailova N."/>
            <person name="Janssen P.H."/>
            <person name="Kuske C.R."/>
            <person name="Richardson P."/>
        </authorList>
    </citation>
    <scope>NUCLEOTIDE SEQUENCE</scope>
    <source>
        <strain evidence="3">Ellin6076</strain>
    </source>
</reference>
<dbReference type="eggNOG" id="COG0859">
    <property type="taxonomic scope" value="Bacteria"/>
</dbReference>
<dbReference type="EMBL" id="CP000473">
    <property type="protein sequence ID" value="ABJ81390.1"/>
    <property type="molecule type" value="Genomic_DNA"/>
</dbReference>
<dbReference type="STRING" id="234267.Acid_0378"/>
<keyword evidence="1" id="KW-0328">Glycosyltransferase</keyword>
<dbReference type="OrthoDB" id="9768048at2"/>
<evidence type="ECO:0000256" key="1">
    <source>
        <dbReference type="ARBA" id="ARBA00022676"/>
    </source>
</evidence>
<dbReference type="InParanoid" id="Q02C26"/>
<evidence type="ECO:0000313" key="3">
    <source>
        <dbReference type="EMBL" id="ABJ81390.1"/>
    </source>
</evidence>
<dbReference type="CAZy" id="GT9">
    <property type="family name" value="Glycosyltransferase Family 9"/>
</dbReference>